<protein>
    <submittedName>
        <fullName evidence="2">Uncharacterized protein LOC142180389</fullName>
    </submittedName>
</protein>
<gene>
    <name evidence="2" type="primary">LOC142180389</name>
</gene>
<dbReference type="Proteomes" id="UP000790787">
    <property type="component" value="Chromosome 4"/>
</dbReference>
<sequence length="626" mass="72633">MLTQEIVHNINQSPQLENVVMKLDMAKAYDRVDWDYLCQVLRQMGFSEVWIDRVWRLISNVWYSINLNGSRQGFFKSNRGIKQGYPIFPSLFVIGAELLSRMMNRLPEKGFIPYSSERRGPLITHLCYADDTILFFSGDPISLKMMMNELESYETISGQMINKSKSSFYVSTNFPQSELNKVEDITDFSQLQFPISLSDFANVFSAKAWWNFRTDQSLLNDFLSANYCKRLHSVARKWSYDQSHKWKSLMAIKEDAEKHILWKIGVNYFFEGGKWNSNKLRNVLPRNIVNDIFEIDINIGRDDKTIWMIESKGHFTCYSAWHMLRRQRNTSFTTTVIWQKKLPFKISFFMLRMLQNRIPTDEGLKRFILILPSNYSCCNSHKKETIMLLFSDNYIAKQVWSLFAQSCGIITRQGDIRQLIMSCRLTKVKNGIHAVILQCLPSIVCWEIWKSRCAARFENLNMSGRAIIMQICRSMIILLNSQFPRVQFPLHWNNICIAVENAKQLISSQLIKWCKPDFGWLKLNIDGYCKGNLGSDGGGGVIRDHQGSFIVAFAEYYGQCTNNFAEANAMLHGLKFCLSRDFLNIHHIIEKIIQSSNKGNFTFVHTYREGNNIADQLANLGGKFKS</sequence>
<name>A0AC58UGU6_TOBAC</name>
<reference evidence="2" key="2">
    <citation type="submission" date="2025-08" db="UniProtKB">
        <authorList>
            <consortium name="RefSeq"/>
        </authorList>
    </citation>
    <scope>IDENTIFICATION</scope>
    <source>
        <tissue evidence="2">Leaf</tissue>
    </source>
</reference>
<proteinExistence type="predicted"/>
<evidence type="ECO:0000313" key="2">
    <source>
        <dbReference type="RefSeq" id="XP_075108703.1"/>
    </source>
</evidence>
<evidence type="ECO:0000313" key="1">
    <source>
        <dbReference type="Proteomes" id="UP000790787"/>
    </source>
</evidence>
<keyword evidence="1" id="KW-1185">Reference proteome</keyword>
<accession>A0AC58UGU6</accession>
<organism evidence="1 2">
    <name type="scientific">Nicotiana tabacum</name>
    <name type="common">Common tobacco</name>
    <dbReference type="NCBI Taxonomy" id="4097"/>
    <lineage>
        <taxon>Eukaryota</taxon>
        <taxon>Viridiplantae</taxon>
        <taxon>Streptophyta</taxon>
        <taxon>Embryophyta</taxon>
        <taxon>Tracheophyta</taxon>
        <taxon>Spermatophyta</taxon>
        <taxon>Magnoliopsida</taxon>
        <taxon>eudicotyledons</taxon>
        <taxon>Gunneridae</taxon>
        <taxon>Pentapetalae</taxon>
        <taxon>asterids</taxon>
        <taxon>lamiids</taxon>
        <taxon>Solanales</taxon>
        <taxon>Solanaceae</taxon>
        <taxon>Nicotianoideae</taxon>
        <taxon>Nicotianeae</taxon>
        <taxon>Nicotiana</taxon>
    </lineage>
</organism>
<reference evidence="1" key="1">
    <citation type="journal article" date="2014" name="Nat. Commun.">
        <title>The tobacco genome sequence and its comparison with those of tomato and potato.</title>
        <authorList>
            <person name="Sierro N."/>
            <person name="Battey J.N."/>
            <person name="Ouadi S."/>
            <person name="Bakaher N."/>
            <person name="Bovet L."/>
            <person name="Willig A."/>
            <person name="Goepfert S."/>
            <person name="Peitsch M.C."/>
            <person name="Ivanov N.V."/>
        </authorList>
    </citation>
    <scope>NUCLEOTIDE SEQUENCE [LARGE SCALE GENOMIC DNA]</scope>
</reference>
<dbReference type="RefSeq" id="XP_075108703.1">
    <property type="nucleotide sequence ID" value="XM_075252602.1"/>
</dbReference>